<dbReference type="Pfam" id="PF10544">
    <property type="entry name" value="T5orf172"/>
    <property type="match status" value="1"/>
</dbReference>
<dbReference type="OrthoDB" id="9800919at2"/>
<reference evidence="3" key="1">
    <citation type="submission" date="2015-02" db="EMBL/GenBank/DDBJ databases">
        <title>Description and complete genome sequence of the first cultured representative of the subdivision 5 of the Verrucomicrobia phylum.</title>
        <authorList>
            <person name="Spring S."/>
            <person name="Bunk B."/>
            <person name="Sproer C."/>
            <person name="Klenk H.-P."/>
        </authorList>
    </citation>
    <scope>NUCLEOTIDE SEQUENCE [LARGE SCALE GENOMIC DNA]</scope>
    <source>
        <strain evidence="3">L21-Fru-AB</strain>
    </source>
</reference>
<dbReference type="CDD" id="cd04458">
    <property type="entry name" value="CSP_CDS"/>
    <property type="match status" value="1"/>
</dbReference>
<dbReference type="SMART" id="SM00974">
    <property type="entry name" value="T5orf172"/>
    <property type="match status" value="1"/>
</dbReference>
<dbReference type="KEGG" id="vbl:L21SP4_00687"/>
<keyword evidence="3" id="KW-1185">Reference proteome</keyword>
<evidence type="ECO:0000313" key="2">
    <source>
        <dbReference type="EMBL" id="AKJ63956.1"/>
    </source>
</evidence>
<proteinExistence type="predicted"/>
<dbReference type="Pfam" id="PF00313">
    <property type="entry name" value="CSD"/>
    <property type="match status" value="1"/>
</dbReference>
<dbReference type="STRING" id="1307763.L21SP4_00687"/>
<dbReference type="SUPFAM" id="SSF50249">
    <property type="entry name" value="Nucleic acid-binding proteins"/>
    <property type="match status" value="1"/>
</dbReference>
<dbReference type="Proteomes" id="UP000035268">
    <property type="component" value="Chromosome"/>
</dbReference>
<accession>A0A0G3EBW8</accession>
<evidence type="ECO:0000259" key="1">
    <source>
        <dbReference type="PROSITE" id="PS51857"/>
    </source>
</evidence>
<gene>
    <name evidence="2" type="primary">cspJ</name>
    <name evidence="2" type="ORF">L21SP4_00687</name>
</gene>
<dbReference type="InterPro" id="IPR002059">
    <property type="entry name" value="CSP_DNA-bd"/>
</dbReference>
<dbReference type="PROSITE" id="PS51857">
    <property type="entry name" value="CSD_2"/>
    <property type="match status" value="1"/>
</dbReference>
<dbReference type="GO" id="GO:0005829">
    <property type="term" value="C:cytosol"/>
    <property type="evidence" value="ECO:0007669"/>
    <property type="project" value="UniProtKB-ARBA"/>
</dbReference>
<sequence>MTSVEGRGPQSQRMHIAKWGFGMAPISTRMRRRYDDAVQHLCDILAGNLSIGEVVPELLSEAKGMANRCVREDQWDWFTVFSELGSPPRKALRQMASHLVSLRRAAIAGDEDAYAECLQALISTNVLQYLHVYQNGLASQTYSEGAGWIYILSTREQPEVLKIGRTDRSVADRVREINSATGVLVPWAARRTYRVLDAQKAEAEIHRRLVDYRLRMDREFFALSLRKAVEAIDAYLEESQQRDRWTGRVIWFDRSRGFGFVSCDKQPDVFLHRSQLSSSDQELATPGAEVTFLLGRRPQGPCAIDAKISGSFAKIVGH</sequence>
<dbReference type="SMART" id="SM00357">
    <property type="entry name" value="CSP"/>
    <property type="match status" value="1"/>
</dbReference>
<name>A0A0G3EBW8_9BACT</name>
<dbReference type="AlphaFoldDB" id="A0A0G3EBW8"/>
<reference evidence="2 3" key="2">
    <citation type="journal article" date="2016" name="ISME J.">
        <title>Characterization of the first cultured representative of Verrucomicrobia subdivision 5 indicates the proposal of a novel phylum.</title>
        <authorList>
            <person name="Spring S."/>
            <person name="Bunk B."/>
            <person name="Sproer C."/>
            <person name="Schumann P."/>
            <person name="Rohde M."/>
            <person name="Tindall B.J."/>
            <person name="Klenk H.P."/>
        </authorList>
    </citation>
    <scope>NUCLEOTIDE SEQUENCE [LARGE SCALE GENOMIC DNA]</scope>
    <source>
        <strain evidence="2 3">L21-Fru-AB</strain>
    </source>
</reference>
<protein>
    <submittedName>
        <fullName evidence="2">Cold shock-like protein CspJ</fullName>
    </submittedName>
</protein>
<dbReference type="EMBL" id="CP010904">
    <property type="protein sequence ID" value="AKJ63956.1"/>
    <property type="molecule type" value="Genomic_DNA"/>
</dbReference>
<organism evidence="2 3">
    <name type="scientific">Kiritimatiella glycovorans</name>
    <dbReference type="NCBI Taxonomy" id="1307763"/>
    <lineage>
        <taxon>Bacteria</taxon>
        <taxon>Pseudomonadati</taxon>
        <taxon>Kiritimatiellota</taxon>
        <taxon>Kiritimatiellia</taxon>
        <taxon>Kiritimatiellales</taxon>
        <taxon>Kiritimatiellaceae</taxon>
        <taxon>Kiritimatiella</taxon>
    </lineage>
</organism>
<dbReference type="RefSeq" id="WP_082116495.1">
    <property type="nucleotide sequence ID" value="NZ_CP010904.1"/>
</dbReference>
<dbReference type="InterPro" id="IPR018306">
    <property type="entry name" value="Phage_T5_Orf172_DNA-bd"/>
</dbReference>
<evidence type="ECO:0000313" key="3">
    <source>
        <dbReference type="Proteomes" id="UP000035268"/>
    </source>
</evidence>
<dbReference type="GO" id="GO:0003676">
    <property type="term" value="F:nucleic acid binding"/>
    <property type="evidence" value="ECO:0007669"/>
    <property type="project" value="InterPro"/>
</dbReference>
<feature type="domain" description="CSD" evidence="1">
    <location>
        <begin position="244"/>
        <end position="308"/>
    </location>
</feature>
<dbReference type="Gene3D" id="2.40.50.140">
    <property type="entry name" value="Nucleic acid-binding proteins"/>
    <property type="match status" value="1"/>
</dbReference>
<dbReference type="InterPro" id="IPR011129">
    <property type="entry name" value="CSD"/>
</dbReference>
<dbReference type="InterPro" id="IPR012340">
    <property type="entry name" value="NA-bd_OB-fold"/>
</dbReference>